<gene>
    <name evidence="3" type="ORF">L207DRAFT_510355</name>
</gene>
<accession>A0A2J6RU57</accession>
<feature type="domain" description="Heterokaryon incompatibility" evidence="1">
    <location>
        <begin position="22"/>
        <end position="106"/>
    </location>
</feature>
<dbReference type="AlphaFoldDB" id="A0A2J6RU57"/>
<dbReference type="Pfam" id="PF06985">
    <property type="entry name" value="HET"/>
    <property type="match status" value="1"/>
</dbReference>
<dbReference type="Pfam" id="PF26640">
    <property type="entry name" value="DUF8212"/>
    <property type="match status" value="1"/>
</dbReference>
<evidence type="ECO:0000313" key="3">
    <source>
        <dbReference type="EMBL" id="PMD42057.1"/>
    </source>
</evidence>
<keyword evidence="4" id="KW-1185">Reference proteome</keyword>
<dbReference type="STRING" id="1149755.A0A2J6RU57"/>
<dbReference type="EMBL" id="KZ613943">
    <property type="protein sequence ID" value="PMD42057.1"/>
    <property type="molecule type" value="Genomic_DNA"/>
</dbReference>
<dbReference type="Proteomes" id="UP000235786">
    <property type="component" value="Unassembled WGS sequence"/>
</dbReference>
<organism evidence="3 4">
    <name type="scientific">Hyaloscypha variabilis (strain UAMH 11265 / GT02V1 / F)</name>
    <name type="common">Meliniomyces variabilis</name>
    <dbReference type="NCBI Taxonomy" id="1149755"/>
    <lineage>
        <taxon>Eukaryota</taxon>
        <taxon>Fungi</taxon>
        <taxon>Dikarya</taxon>
        <taxon>Ascomycota</taxon>
        <taxon>Pezizomycotina</taxon>
        <taxon>Leotiomycetes</taxon>
        <taxon>Helotiales</taxon>
        <taxon>Hyaloscyphaceae</taxon>
        <taxon>Hyaloscypha</taxon>
        <taxon>Hyaloscypha variabilis</taxon>
    </lineage>
</organism>
<feature type="domain" description="DUF8212" evidence="2">
    <location>
        <begin position="223"/>
        <end position="250"/>
    </location>
</feature>
<dbReference type="InterPro" id="IPR058525">
    <property type="entry name" value="DUF8212"/>
</dbReference>
<name>A0A2J6RU57_HYAVF</name>
<dbReference type="PANTHER" id="PTHR10622:SF10">
    <property type="entry name" value="HET DOMAIN-CONTAINING PROTEIN"/>
    <property type="match status" value="1"/>
</dbReference>
<dbReference type="OrthoDB" id="20872at2759"/>
<protein>
    <submittedName>
        <fullName evidence="3">HET-domain-containing protein</fullName>
    </submittedName>
</protein>
<reference evidence="3 4" key="1">
    <citation type="submission" date="2016-04" db="EMBL/GenBank/DDBJ databases">
        <title>A degradative enzymes factory behind the ericoid mycorrhizal symbiosis.</title>
        <authorList>
            <consortium name="DOE Joint Genome Institute"/>
            <person name="Martino E."/>
            <person name="Morin E."/>
            <person name="Grelet G."/>
            <person name="Kuo A."/>
            <person name="Kohler A."/>
            <person name="Daghino S."/>
            <person name="Barry K."/>
            <person name="Choi C."/>
            <person name="Cichocki N."/>
            <person name="Clum A."/>
            <person name="Copeland A."/>
            <person name="Hainaut M."/>
            <person name="Haridas S."/>
            <person name="Labutti K."/>
            <person name="Lindquist E."/>
            <person name="Lipzen A."/>
            <person name="Khouja H.-R."/>
            <person name="Murat C."/>
            <person name="Ohm R."/>
            <person name="Olson A."/>
            <person name="Spatafora J."/>
            <person name="Veneault-Fourrey C."/>
            <person name="Henrissat B."/>
            <person name="Grigoriev I."/>
            <person name="Martin F."/>
            <person name="Perotto S."/>
        </authorList>
    </citation>
    <scope>NUCLEOTIDE SEQUENCE [LARGE SCALE GENOMIC DNA]</scope>
    <source>
        <strain evidence="3 4">F</strain>
    </source>
</reference>
<dbReference type="PANTHER" id="PTHR10622">
    <property type="entry name" value="HET DOMAIN-CONTAINING PROTEIN"/>
    <property type="match status" value="1"/>
</dbReference>
<evidence type="ECO:0000259" key="1">
    <source>
        <dbReference type="Pfam" id="PF06985"/>
    </source>
</evidence>
<sequence>MRLLHAQSLELCEFLANAIPPYAILSHTWEQEEVTYQDMQSPAAKLKAGYTKIERCCDQAVGDGYDYVWIDTCCIDKSSSAELSEAINSMYMWYKSAKICYAYLADVKPLLRTRLSPLAQFERSRWFTRGWTLQELIAPAKVEFFAGDWSRFGTKAGFHSALSQVTGIDEGTLTGGRDLREVSIAKKMSWASKRVTTRPEDIAYCLLGIFGVNLPLLYGEGEKAFIRLQEEIMRNSDDQSLFAWSLTQPPRSSKLLGFLARSPAAFEKSANIVPYRNWAASMPYSLTNQGLRLELPVIQHEGFKEYTAILACHYEDNYLGPLGVYISPIASADGDQFARDVWYTRPVLIVPQHAAQAKLRTIYIRQDVLLPALRDFDRRDHFLIRMMPEGPQEDYALDKVYPPEHWNQAQKIIRSDNSETERIGVLLFRKKADRKKAFAVLIRSQVSEQGAENNSYQCACSIFVLSRYPAENEWPDILRMEGTKTTESTYSYIDLNLEDDVNKERDTAFVRIGREVFLGQAMFVVDIGVRSSRIKNAPFFALQDGNLKPR</sequence>
<proteinExistence type="predicted"/>
<evidence type="ECO:0000313" key="4">
    <source>
        <dbReference type="Proteomes" id="UP000235786"/>
    </source>
</evidence>
<evidence type="ECO:0000259" key="2">
    <source>
        <dbReference type="Pfam" id="PF26640"/>
    </source>
</evidence>
<dbReference type="InterPro" id="IPR010730">
    <property type="entry name" value="HET"/>
</dbReference>